<dbReference type="Proteomes" id="UP000837857">
    <property type="component" value="Chromosome 21"/>
</dbReference>
<dbReference type="EMBL" id="OW152833">
    <property type="protein sequence ID" value="CAH2054759.1"/>
    <property type="molecule type" value="Genomic_DNA"/>
</dbReference>
<keyword evidence="2" id="KW-1185">Reference proteome</keyword>
<protein>
    <submittedName>
        <fullName evidence="1">Uncharacterized protein</fullName>
    </submittedName>
</protein>
<proteinExistence type="predicted"/>
<accession>A0ABN8IEX2</accession>
<sequence length="107" mass="11917">MSVPLGQESEGGHFMGHLVLNFRFVVNEALVVQTGRFARAPYNGSAISRRASVTRARRKNLAARSIDTTLTDSARRRVASMSFLRASRNFDSRRASPTEIYMAETPL</sequence>
<gene>
    <name evidence="1" type="ORF">IPOD504_LOCUS8770</name>
</gene>
<organism evidence="1 2">
    <name type="scientific">Iphiclides podalirius</name>
    <name type="common">scarce swallowtail</name>
    <dbReference type="NCBI Taxonomy" id="110791"/>
    <lineage>
        <taxon>Eukaryota</taxon>
        <taxon>Metazoa</taxon>
        <taxon>Ecdysozoa</taxon>
        <taxon>Arthropoda</taxon>
        <taxon>Hexapoda</taxon>
        <taxon>Insecta</taxon>
        <taxon>Pterygota</taxon>
        <taxon>Neoptera</taxon>
        <taxon>Endopterygota</taxon>
        <taxon>Lepidoptera</taxon>
        <taxon>Glossata</taxon>
        <taxon>Ditrysia</taxon>
        <taxon>Papilionoidea</taxon>
        <taxon>Papilionidae</taxon>
        <taxon>Papilioninae</taxon>
        <taxon>Iphiclides</taxon>
    </lineage>
</organism>
<feature type="non-terminal residue" evidence="1">
    <location>
        <position position="107"/>
    </location>
</feature>
<name>A0ABN8IEX2_9NEOP</name>
<evidence type="ECO:0000313" key="2">
    <source>
        <dbReference type="Proteomes" id="UP000837857"/>
    </source>
</evidence>
<evidence type="ECO:0000313" key="1">
    <source>
        <dbReference type="EMBL" id="CAH2054759.1"/>
    </source>
</evidence>
<reference evidence="1" key="1">
    <citation type="submission" date="2022-03" db="EMBL/GenBank/DDBJ databases">
        <authorList>
            <person name="Martin H S."/>
        </authorList>
    </citation>
    <scope>NUCLEOTIDE SEQUENCE</scope>
</reference>